<dbReference type="RefSeq" id="WP_055739205.1">
    <property type="nucleotide sequence ID" value="NZ_JAAIWL010000011.1"/>
</dbReference>
<proteinExistence type="predicted"/>
<evidence type="ECO:0000256" key="4">
    <source>
        <dbReference type="ARBA" id="ARBA00022516"/>
    </source>
</evidence>
<reference evidence="13 14" key="1">
    <citation type="submission" date="2015-09" db="EMBL/GenBank/DDBJ databases">
        <title>Genome sequencing project for genomic taxonomy and phylogenomics of Bacillus-like bacteria.</title>
        <authorList>
            <person name="Liu B."/>
            <person name="Wang J."/>
            <person name="Zhu Y."/>
            <person name="Liu G."/>
            <person name="Chen Q."/>
            <person name="Chen Z."/>
            <person name="Lan J."/>
            <person name="Che J."/>
            <person name="Ge C."/>
            <person name="Shi H."/>
            <person name="Pan Z."/>
            <person name="Liu X."/>
        </authorList>
    </citation>
    <scope>NUCLEOTIDE SEQUENCE [LARGE SCALE GENOMIC DNA]</scope>
    <source>
        <strain evidence="13 14">LMG 18435</strain>
    </source>
</reference>
<dbReference type="EC" id="4.1.1.65" evidence="3"/>
<comment type="pathway">
    <text evidence="12">Phospholipid metabolism; phosphatidylethanolamine biosynthesis.</text>
</comment>
<evidence type="ECO:0000313" key="14">
    <source>
        <dbReference type="Proteomes" id="UP000051888"/>
    </source>
</evidence>
<evidence type="ECO:0000256" key="9">
    <source>
        <dbReference type="ARBA" id="ARBA00023239"/>
    </source>
</evidence>
<keyword evidence="7" id="KW-0865">Zymogen</keyword>
<sequence length="260" mass="30146">MKTWFYRLLIELTNHKFTSQLLKNFAESKWSKVLIPSYAKIYHINQTEMQHDIHSYDNLHEFFTRKLKPGARQFINDRNIITSPVDGVLEDSGMIEADKMITVKGKQYSIKEMIGDDDRIKKYIGGKFLILYLSPSHYHRIHSPIDGEVITQYALGTKSYPVNRYGLKYGKSPLSKNYRVITELKTGSSHLLFVKVGAMFINSIECIAKHHNWRKGEEVAYFSFGSTVVLLFEKDSFEIHEYIQVPFDIKVGEPLGQINN</sequence>
<keyword evidence="10" id="KW-1208">Phospholipid metabolism</keyword>
<evidence type="ECO:0000256" key="1">
    <source>
        <dbReference type="ARBA" id="ARBA00001928"/>
    </source>
</evidence>
<accession>A0A0Q3WR74</accession>
<evidence type="ECO:0000256" key="3">
    <source>
        <dbReference type="ARBA" id="ARBA00012243"/>
    </source>
</evidence>
<dbReference type="GO" id="GO:0004609">
    <property type="term" value="F:phosphatidylserine decarboxylase activity"/>
    <property type="evidence" value="ECO:0007669"/>
    <property type="project" value="UniProtKB-EC"/>
</dbReference>
<protein>
    <recommendedName>
        <fullName evidence="3">phosphatidylserine decarboxylase</fullName>
        <ecNumber evidence="3">4.1.1.65</ecNumber>
    </recommendedName>
</protein>
<evidence type="ECO:0000256" key="5">
    <source>
        <dbReference type="ARBA" id="ARBA00022793"/>
    </source>
</evidence>
<dbReference type="OrthoDB" id="9802030at2"/>
<dbReference type="PATRIC" id="fig|157838.3.peg.1797"/>
<dbReference type="GO" id="GO:0006646">
    <property type="term" value="P:phosphatidylethanolamine biosynthetic process"/>
    <property type="evidence" value="ECO:0007669"/>
    <property type="project" value="UniProtKB-UniPathway"/>
</dbReference>
<evidence type="ECO:0000256" key="7">
    <source>
        <dbReference type="ARBA" id="ARBA00023145"/>
    </source>
</evidence>
<dbReference type="NCBIfam" id="TIGR00163">
    <property type="entry name" value="PS_decarb"/>
    <property type="match status" value="1"/>
</dbReference>
<comment type="pathway">
    <text evidence="2">Lipid metabolism.</text>
</comment>
<dbReference type="STRING" id="157838.AN964_08185"/>
<evidence type="ECO:0000256" key="10">
    <source>
        <dbReference type="ARBA" id="ARBA00023264"/>
    </source>
</evidence>
<gene>
    <name evidence="13" type="ORF">AN964_08185</name>
</gene>
<evidence type="ECO:0000256" key="8">
    <source>
        <dbReference type="ARBA" id="ARBA00023209"/>
    </source>
</evidence>
<evidence type="ECO:0000256" key="6">
    <source>
        <dbReference type="ARBA" id="ARBA00023098"/>
    </source>
</evidence>
<dbReference type="InterPro" id="IPR033177">
    <property type="entry name" value="PSD-B"/>
</dbReference>
<keyword evidence="4" id="KW-0444">Lipid biosynthesis</keyword>
<evidence type="ECO:0000256" key="2">
    <source>
        <dbReference type="ARBA" id="ARBA00005189"/>
    </source>
</evidence>
<dbReference type="AlphaFoldDB" id="A0A0Q3WR74"/>
<keyword evidence="5" id="KW-0210">Decarboxylase</keyword>
<organism evidence="13 14">
    <name type="scientific">Heyndrickxia shackletonii</name>
    <dbReference type="NCBI Taxonomy" id="157838"/>
    <lineage>
        <taxon>Bacteria</taxon>
        <taxon>Bacillati</taxon>
        <taxon>Bacillota</taxon>
        <taxon>Bacilli</taxon>
        <taxon>Bacillales</taxon>
        <taxon>Bacillaceae</taxon>
        <taxon>Heyndrickxia</taxon>
    </lineage>
</organism>
<dbReference type="EMBL" id="LJJC01000004">
    <property type="protein sequence ID" value="KQL53475.1"/>
    <property type="molecule type" value="Genomic_DNA"/>
</dbReference>
<dbReference type="PANTHER" id="PTHR10067">
    <property type="entry name" value="PHOSPHATIDYLSERINE DECARBOXYLASE"/>
    <property type="match status" value="1"/>
</dbReference>
<evidence type="ECO:0000313" key="13">
    <source>
        <dbReference type="EMBL" id="KQL53475.1"/>
    </source>
</evidence>
<keyword evidence="8" id="KW-0594">Phospholipid biosynthesis</keyword>
<dbReference type="InterPro" id="IPR003817">
    <property type="entry name" value="PS_Dcarbxylase"/>
</dbReference>
<keyword evidence="9" id="KW-0456">Lyase</keyword>
<dbReference type="Proteomes" id="UP000051888">
    <property type="component" value="Unassembled WGS sequence"/>
</dbReference>
<keyword evidence="6" id="KW-0443">Lipid metabolism</keyword>
<evidence type="ECO:0000256" key="12">
    <source>
        <dbReference type="ARBA" id="ARBA00024326"/>
    </source>
</evidence>
<keyword evidence="11" id="KW-0670">Pyruvate</keyword>
<comment type="caution">
    <text evidence="13">The sequence shown here is derived from an EMBL/GenBank/DDBJ whole genome shotgun (WGS) entry which is preliminary data.</text>
</comment>
<evidence type="ECO:0000256" key="11">
    <source>
        <dbReference type="ARBA" id="ARBA00023317"/>
    </source>
</evidence>
<dbReference type="NCBIfam" id="NF002853">
    <property type="entry name" value="PRK03140.1"/>
    <property type="match status" value="1"/>
</dbReference>
<dbReference type="Pfam" id="PF02666">
    <property type="entry name" value="PS_Dcarbxylase"/>
    <property type="match status" value="1"/>
</dbReference>
<dbReference type="UniPathway" id="UPA00558"/>
<name>A0A0Q3WR74_9BACI</name>
<dbReference type="PANTHER" id="PTHR10067:SF6">
    <property type="entry name" value="PHOSPHATIDYLSERINE DECARBOXYLASE PROENZYME, MITOCHONDRIAL"/>
    <property type="match status" value="1"/>
</dbReference>
<keyword evidence="14" id="KW-1185">Reference proteome</keyword>
<comment type="cofactor">
    <cofactor evidence="1">
        <name>pyruvate</name>
        <dbReference type="ChEBI" id="CHEBI:15361"/>
    </cofactor>
</comment>